<feature type="compositionally biased region" description="Basic residues" evidence="1">
    <location>
        <begin position="461"/>
        <end position="487"/>
    </location>
</feature>
<comment type="caution">
    <text evidence="2">The sequence shown here is derived from an EMBL/GenBank/DDBJ whole genome shotgun (WGS) entry which is preliminary data.</text>
</comment>
<name>A0ABR1UBY8_9PEZI</name>
<feature type="compositionally biased region" description="Low complexity" evidence="1">
    <location>
        <begin position="703"/>
        <end position="716"/>
    </location>
</feature>
<feature type="region of interest" description="Disordered" evidence="1">
    <location>
        <begin position="891"/>
        <end position="912"/>
    </location>
</feature>
<feature type="compositionally biased region" description="Polar residues" evidence="1">
    <location>
        <begin position="897"/>
        <end position="907"/>
    </location>
</feature>
<feature type="compositionally biased region" description="Polar residues" evidence="1">
    <location>
        <begin position="234"/>
        <end position="243"/>
    </location>
</feature>
<feature type="compositionally biased region" description="Basic residues" evidence="1">
    <location>
        <begin position="347"/>
        <end position="362"/>
    </location>
</feature>
<protein>
    <submittedName>
        <fullName evidence="2">RING finger domain-containing protein</fullName>
    </submittedName>
</protein>
<feature type="compositionally biased region" description="Basic and acidic residues" evidence="1">
    <location>
        <begin position="503"/>
        <end position="516"/>
    </location>
</feature>
<proteinExistence type="predicted"/>
<feature type="compositionally biased region" description="Low complexity" evidence="1">
    <location>
        <begin position="363"/>
        <end position="386"/>
    </location>
</feature>
<feature type="compositionally biased region" description="Low complexity" evidence="1">
    <location>
        <begin position="813"/>
        <end position="825"/>
    </location>
</feature>
<dbReference type="PANTHER" id="PTHR23159:SF31">
    <property type="entry name" value="CENTROSOME-ASSOCIATED PROTEIN CEP250 ISOFORM X1"/>
    <property type="match status" value="1"/>
</dbReference>
<feature type="region of interest" description="Disordered" evidence="1">
    <location>
        <begin position="219"/>
        <end position="271"/>
    </location>
</feature>
<feature type="region of interest" description="Disordered" evidence="1">
    <location>
        <begin position="1"/>
        <end position="47"/>
    </location>
</feature>
<feature type="compositionally biased region" description="Basic and acidic residues" evidence="1">
    <location>
        <begin position="630"/>
        <end position="658"/>
    </location>
</feature>
<organism evidence="2 3">
    <name type="scientific">Apiospora rasikravindrae</name>
    <dbReference type="NCBI Taxonomy" id="990691"/>
    <lineage>
        <taxon>Eukaryota</taxon>
        <taxon>Fungi</taxon>
        <taxon>Dikarya</taxon>
        <taxon>Ascomycota</taxon>
        <taxon>Pezizomycotina</taxon>
        <taxon>Sordariomycetes</taxon>
        <taxon>Xylariomycetidae</taxon>
        <taxon>Amphisphaeriales</taxon>
        <taxon>Apiosporaceae</taxon>
        <taxon>Apiospora</taxon>
    </lineage>
</organism>
<dbReference type="Proteomes" id="UP001444661">
    <property type="component" value="Unassembled WGS sequence"/>
</dbReference>
<feature type="compositionally biased region" description="Basic and acidic residues" evidence="1">
    <location>
        <begin position="326"/>
        <end position="345"/>
    </location>
</feature>
<feature type="compositionally biased region" description="Basic residues" evidence="1">
    <location>
        <begin position="550"/>
        <end position="567"/>
    </location>
</feature>
<sequence length="949" mass="102386">MQPPLMEPQEPRDDDAPPPPYSETDIYSNASARSPIAPRSGSNVHADDVSIAASSSHSNIIYTPPETPRESHYNFSGGGDLTTSTSAQAYFESRPVASPSAGLELVHVVAYQENATPADFPYPSWAASHQTTEQDWHTFVNYLIPDYALSVNAQLVDRKLHADDQVRSTSETGREIEEAQVNQIMSSADGASRRRGFDETLSTVIEWNEGFFGPRGVAIRLDPPPNSPRIPGGWNTSFDSVNAANPPPQDRSPQQQQGSPGGLGSFFEPSRFNMEANSNGLRFGPISINGDRVSIGRSFHADSNGVRWGEQAVDQSRAPPFGTRGGRGDDTDGFNHGHRQDDGFGRGRGRGRGHYHGGRRGRSSSSSSASSDDSSSSSDSDSSLGSLPDWDDLKDSQIPVVKQSVSLWVQNSGHPVSKAEFKRVKAEIKAAKSASAKGPADAAQKDEVKRLLAQWKDVKKSQKATRKLAKKEKKAQKKNQKKERKARRNAERGEHRRGRRERRRSERECRRGEPHPAAETPGAGFGIPGISGVVPGFPRPPPAGPSHHGGPPHRGLHHQGHPHHGPPHHVPPPHQGPRPFGFGPGRAGGPGFLGGMGLFGGPLGRCGSGGRGSWDPIPCDDLNMPYGDEKAKEAREEAEAASKAAAERAQEAQERASLERQAALERAQQARDQAEASRQSALASAQEARDRAQVSRDAGLRNAQASRDAALASAQQARDRAQLSRDVALTNAHASRDAALANAQASRERGLNQTREAARGYGGWSSFGRAFDARQNAREWVRTARETAMRHAWSTTSGAQAHADAAREHARHTAAAAAGGAERGVPPVPPADDDNAFGGDGLQETGIVNDNRNSRSVKKKYEAIVSLESELEAKMSNLYRLEQTIQTEGVAAAQAGNGDSKTQSPAQQEYERLGTDIDEMSRRIEALRLEADEEFARELAEDEAAATRP</sequence>
<feature type="region of interest" description="Disordered" evidence="1">
    <location>
        <begin position="795"/>
        <end position="853"/>
    </location>
</feature>
<dbReference type="PANTHER" id="PTHR23159">
    <property type="entry name" value="CENTROSOMAL PROTEIN 2"/>
    <property type="match status" value="1"/>
</dbReference>
<evidence type="ECO:0000313" key="2">
    <source>
        <dbReference type="EMBL" id="KAK8056412.1"/>
    </source>
</evidence>
<evidence type="ECO:0000256" key="1">
    <source>
        <dbReference type="SAM" id="MobiDB-lite"/>
    </source>
</evidence>
<feature type="region of interest" description="Disordered" evidence="1">
    <location>
        <begin position="458"/>
        <end position="588"/>
    </location>
</feature>
<gene>
    <name evidence="2" type="ORF">PG993_001639</name>
</gene>
<accession>A0ABR1UBY8</accession>
<feature type="region of interest" description="Disordered" evidence="1">
    <location>
        <begin position="306"/>
        <end position="392"/>
    </location>
</feature>
<feature type="region of interest" description="Disordered" evidence="1">
    <location>
        <begin position="630"/>
        <end position="729"/>
    </location>
</feature>
<keyword evidence="3" id="KW-1185">Reference proteome</keyword>
<reference evidence="2 3" key="1">
    <citation type="submission" date="2023-01" db="EMBL/GenBank/DDBJ databases">
        <title>Analysis of 21 Apiospora genomes using comparative genomics revels a genus with tremendous synthesis potential of carbohydrate active enzymes and secondary metabolites.</title>
        <authorList>
            <person name="Sorensen T."/>
        </authorList>
    </citation>
    <scope>NUCLEOTIDE SEQUENCE [LARGE SCALE GENOMIC DNA]</scope>
    <source>
        <strain evidence="2 3">CBS 33761</strain>
    </source>
</reference>
<evidence type="ECO:0000313" key="3">
    <source>
        <dbReference type="Proteomes" id="UP001444661"/>
    </source>
</evidence>
<dbReference type="EMBL" id="JAQQWK010000001">
    <property type="protein sequence ID" value="KAK8056412.1"/>
    <property type="molecule type" value="Genomic_DNA"/>
</dbReference>